<keyword evidence="2" id="KW-1185">Reference proteome</keyword>
<protein>
    <submittedName>
        <fullName evidence="1">CLUMA_CG006012, isoform A</fullName>
    </submittedName>
</protein>
<gene>
    <name evidence="1" type="ORF">CLUMA_CG006012</name>
</gene>
<sequence length="65" mass="7900">MLQWNFHKPMAQGVTDYREIHKRTNIKVKAYEVLRYIQYNTGYCMESCLRRTKSFELSKLSKRLP</sequence>
<proteinExistence type="predicted"/>
<dbReference type="Proteomes" id="UP000183832">
    <property type="component" value="Unassembled WGS sequence"/>
</dbReference>
<organism evidence="1 2">
    <name type="scientific">Clunio marinus</name>
    <dbReference type="NCBI Taxonomy" id="568069"/>
    <lineage>
        <taxon>Eukaryota</taxon>
        <taxon>Metazoa</taxon>
        <taxon>Ecdysozoa</taxon>
        <taxon>Arthropoda</taxon>
        <taxon>Hexapoda</taxon>
        <taxon>Insecta</taxon>
        <taxon>Pterygota</taxon>
        <taxon>Neoptera</taxon>
        <taxon>Endopterygota</taxon>
        <taxon>Diptera</taxon>
        <taxon>Nematocera</taxon>
        <taxon>Chironomoidea</taxon>
        <taxon>Chironomidae</taxon>
        <taxon>Clunio</taxon>
    </lineage>
</organism>
<dbReference type="AlphaFoldDB" id="A0A1J1HWQ3"/>
<dbReference type="EMBL" id="CVRI01000028">
    <property type="protein sequence ID" value="CRK92445.1"/>
    <property type="molecule type" value="Genomic_DNA"/>
</dbReference>
<name>A0A1J1HWQ3_9DIPT</name>
<evidence type="ECO:0000313" key="1">
    <source>
        <dbReference type="EMBL" id="CRK92445.1"/>
    </source>
</evidence>
<reference evidence="1 2" key="1">
    <citation type="submission" date="2015-04" db="EMBL/GenBank/DDBJ databases">
        <authorList>
            <person name="Syromyatnikov M.Y."/>
            <person name="Popov V.N."/>
        </authorList>
    </citation>
    <scope>NUCLEOTIDE SEQUENCE [LARGE SCALE GENOMIC DNA]</scope>
</reference>
<accession>A0A1J1HWQ3</accession>
<evidence type="ECO:0000313" key="2">
    <source>
        <dbReference type="Proteomes" id="UP000183832"/>
    </source>
</evidence>